<proteinExistence type="predicted"/>
<evidence type="ECO:0008006" key="3">
    <source>
        <dbReference type="Google" id="ProtNLM"/>
    </source>
</evidence>
<dbReference type="InterPro" id="IPR050708">
    <property type="entry name" value="T6SS_VgrG/RHS"/>
</dbReference>
<gene>
    <name evidence="1" type="ORF">BcellWH2_04275</name>
</gene>
<evidence type="ECO:0000313" key="1">
    <source>
        <dbReference type="EMBL" id="ALJ61492.1"/>
    </source>
</evidence>
<organism evidence="1 2">
    <name type="scientific">Bacteroides cellulosilyticus</name>
    <dbReference type="NCBI Taxonomy" id="246787"/>
    <lineage>
        <taxon>Bacteria</taxon>
        <taxon>Pseudomonadati</taxon>
        <taxon>Bacteroidota</taxon>
        <taxon>Bacteroidia</taxon>
        <taxon>Bacteroidales</taxon>
        <taxon>Bacteroidaceae</taxon>
        <taxon>Bacteroides</taxon>
    </lineage>
</organism>
<protein>
    <recommendedName>
        <fullName evidence="3">RHS repeat-associated core domain-containing protein</fullName>
    </recommendedName>
</protein>
<evidence type="ECO:0000313" key="2">
    <source>
        <dbReference type="Proteomes" id="UP000061809"/>
    </source>
</evidence>
<dbReference type="Gene3D" id="2.180.10.10">
    <property type="entry name" value="RHS repeat-associated core"/>
    <property type="match status" value="1"/>
</dbReference>
<dbReference type="SUPFAM" id="SSF53474">
    <property type="entry name" value="alpha/beta-Hydrolases"/>
    <property type="match status" value="1"/>
</dbReference>
<dbReference type="InterPro" id="IPR022385">
    <property type="entry name" value="Rhs_assc_core"/>
</dbReference>
<dbReference type="Proteomes" id="UP000061809">
    <property type="component" value="Chromosome"/>
</dbReference>
<sequence length="385" mass="43015">MLNLPSIVSFSDGSTITYTYGADGTKLRIVHKIGSAITTTDYLGNVVYENGVAKLLLTGYGYVSLNDKKYHYYLQDHQGNNRVVVDSSGKVEETNHYYPFGGAFASTGNVQPYKYNGKELDAKKGLNWYDYGARMYDAALGRWHRVDPLAENYYRVSPYAYCMDNPGNAFDYQGKLVIFINGLHTGTEGASPTYWKMKNKPVNFNTAVMAHFGDWNARYYDGSLGGPLGFSMNMGSKSRYDVGYISGLRDAKKIISQLARDANGNITESIKVISHSMGGAYAKGFLQALVEYIKNHPRECNGISLSEYDFAPYQPYSQKAVEGVDTYQYSHKNDDWAGNAAIKGAQQMETSDDDDKGHSITSFFDYINSLPPGNYKYVNGKFVRY</sequence>
<accession>A0A0P0GTN5</accession>
<dbReference type="AlphaFoldDB" id="A0A0P0GTN5"/>
<dbReference type="NCBIfam" id="TIGR03696">
    <property type="entry name" value="Rhs_assc_core"/>
    <property type="match status" value="1"/>
</dbReference>
<dbReference type="PANTHER" id="PTHR32305">
    <property type="match status" value="1"/>
</dbReference>
<dbReference type="KEGG" id="bcel:BcellWH2_04275"/>
<dbReference type="EMBL" id="CP012801">
    <property type="protein sequence ID" value="ALJ61492.1"/>
    <property type="molecule type" value="Genomic_DNA"/>
</dbReference>
<dbReference type="InterPro" id="IPR029058">
    <property type="entry name" value="AB_hydrolase_fold"/>
</dbReference>
<reference evidence="1 2" key="1">
    <citation type="journal article" date="2015" name="Science">
        <title>Genetic determinants of in vivo fitness and diet responsiveness in multiple human gut Bacteroides.</title>
        <authorList>
            <person name="Wu M."/>
            <person name="McNulty N.P."/>
            <person name="Rodionov D.A."/>
            <person name="Khoroshkin M.S."/>
            <person name="Griffin N.W."/>
            <person name="Cheng J."/>
            <person name="Latreille P."/>
            <person name="Kerstetter R.A."/>
            <person name="Terrapon N."/>
            <person name="Henrissat B."/>
            <person name="Osterman A.L."/>
            <person name="Gordon J.I."/>
        </authorList>
    </citation>
    <scope>NUCLEOTIDE SEQUENCE [LARGE SCALE GENOMIC DNA]</scope>
    <source>
        <strain evidence="1 2">WH2</strain>
    </source>
</reference>
<dbReference type="PANTHER" id="PTHR32305:SF15">
    <property type="entry name" value="PROTEIN RHSA-RELATED"/>
    <property type="match status" value="1"/>
</dbReference>
<name>A0A0P0GTN5_9BACE</name>
<dbReference type="PATRIC" id="fig|246787.4.peg.4417"/>